<evidence type="ECO:0000313" key="1">
    <source>
        <dbReference type="EMBL" id="MDQ0464232.1"/>
    </source>
</evidence>
<proteinExistence type="predicted"/>
<dbReference type="RefSeq" id="WP_307348750.1">
    <property type="nucleotide sequence ID" value="NZ_JAUSVS010000003.1"/>
</dbReference>
<dbReference type="Proteomes" id="UP001228905">
    <property type="component" value="Unassembled WGS sequence"/>
</dbReference>
<reference evidence="1 2" key="1">
    <citation type="submission" date="2023-07" db="EMBL/GenBank/DDBJ databases">
        <title>Genomic Encyclopedia of Type Strains, Phase IV (KMG-IV): sequencing the most valuable type-strain genomes for metagenomic binning, comparative biology and taxonomic classification.</title>
        <authorList>
            <person name="Goeker M."/>
        </authorList>
    </citation>
    <scope>NUCLEOTIDE SEQUENCE [LARGE SCALE GENOMIC DNA]</scope>
    <source>
        <strain evidence="1 2">DSM 18695</strain>
    </source>
</reference>
<sequence length="150" mass="17013">MEDFDLNKVRLVLRAAGDYMLRQVELTSRTFDNDPMLGVVYLAVLQANVRPIADDPRLSKTYAGAEPPPDSVRVPVTARAIAESLNIPRETVRRYINRLVDMNLCNRDGRKGVVVPQAVLTSPEGMQFAWNTYANLRRLMAQLRELEIEL</sequence>
<dbReference type="InterPro" id="IPR036390">
    <property type="entry name" value="WH_DNA-bd_sf"/>
</dbReference>
<dbReference type="SUPFAM" id="SSF46785">
    <property type="entry name" value="Winged helix' DNA-binding domain"/>
    <property type="match status" value="1"/>
</dbReference>
<name>A0ABU0IQD7_9CAUL</name>
<dbReference type="Gene3D" id="1.10.10.10">
    <property type="entry name" value="Winged helix-like DNA-binding domain superfamily/Winged helix DNA-binding domain"/>
    <property type="match status" value="1"/>
</dbReference>
<gene>
    <name evidence="1" type="ORF">QO010_002013</name>
</gene>
<dbReference type="EMBL" id="JAUSVS010000003">
    <property type="protein sequence ID" value="MDQ0464232.1"/>
    <property type="molecule type" value="Genomic_DNA"/>
</dbReference>
<evidence type="ECO:0000313" key="2">
    <source>
        <dbReference type="Proteomes" id="UP001228905"/>
    </source>
</evidence>
<keyword evidence="2" id="KW-1185">Reference proteome</keyword>
<protein>
    <submittedName>
        <fullName evidence="1">Uncharacterized protein</fullName>
    </submittedName>
</protein>
<accession>A0ABU0IQD7</accession>
<organism evidence="1 2">
    <name type="scientific">Caulobacter ginsengisoli</name>
    <dbReference type="NCBI Taxonomy" id="400775"/>
    <lineage>
        <taxon>Bacteria</taxon>
        <taxon>Pseudomonadati</taxon>
        <taxon>Pseudomonadota</taxon>
        <taxon>Alphaproteobacteria</taxon>
        <taxon>Caulobacterales</taxon>
        <taxon>Caulobacteraceae</taxon>
        <taxon>Caulobacter</taxon>
    </lineage>
</organism>
<comment type="caution">
    <text evidence="1">The sequence shown here is derived from an EMBL/GenBank/DDBJ whole genome shotgun (WGS) entry which is preliminary data.</text>
</comment>
<dbReference type="InterPro" id="IPR036388">
    <property type="entry name" value="WH-like_DNA-bd_sf"/>
</dbReference>